<keyword evidence="6" id="KW-0812">Transmembrane</keyword>
<evidence type="ECO:0000256" key="16">
    <source>
        <dbReference type="ARBA" id="ARBA00048889"/>
    </source>
</evidence>
<evidence type="ECO:0000256" key="10">
    <source>
        <dbReference type="ARBA" id="ARBA00022833"/>
    </source>
</evidence>
<dbReference type="GO" id="GO:0009507">
    <property type="term" value="C:chloroplast"/>
    <property type="evidence" value="ECO:0007669"/>
    <property type="project" value="UniProtKB-SubCell"/>
</dbReference>
<evidence type="ECO:0000256" key="4">
    <source>
        <dbReference type="ARBA" id="ARBA00022640"/>
    </source>
</evidence>
<keyword evidence="3" id="KW-0150">Chloroplast</keyword>
<dbReference type="GO" id="GO:0008270">
    <property type="term" value="F:zinc ion binding"/>
    <property type="evidence" value="ECO:0007669"/>
    <property type="project" value="UniProtKB-KW"/>
</dbReference>
<comment type="catalytic activity">
    <reaction evidence="16">
        <text>phytol + CTP = phytyl phosphate + CDP + H(+)</text>
        <dbReference type="Rhea" id="RHEA:38055"/>
        <dbReference type="ChEBI" id="CHEBI:15378"/>
        <dbReference type="ChEBI" id="CHEBI:17327"/>
        <dbReference type="ChEBI" id="CHEBI:37563"/>
        <dbReference type="ChEBI" id="CHEBI:58069"/>
        <dbReference type="ChEBI" id="CHEBI:75483"/>
        <dbReference type="EC" id="2.7.1.182"/>
    </reaction>
</comment>
<dbReference type="Gene3D" id="6.10.140.2220">
    <property type="match status" value="1"/>
</dbReference>
<keyword evidence="13" id="KW-0472">Membrane</keyword>
<evidence type="ECO:0000256" key="6">
    <source>
        <dbReference type="ARBA" id="ARBA00022692"/>
    </source>
</evidence>
<dbReference type="SUPFAM" id="SSF144232">
    <property type="entry name" value="HIT/MYND zinc finger-like"/>
    <property type="match status" value="1"/>
</dbReference>
<reference evidence="19" key="1">
    <citation type="journal article" date="2020" name="bioRxiv">
        <title>Comparative genomics of Chlamydomonas.</title>
        <authorList>
            <person name="Craig R.J."/>
            <person name="Hasan A.R."/>
            <person name="Ness R.W."/>
            <person name="Keightley P.D."/>
        </authorList>
    </citation>
    <scope>NUCLEOTIDE SEQUENCE</scope>
    <source>
        <strain evidence="19">CCAP 11/70</strain>
    </source>
</reference>
<keyword evidence="12" id="KW-1133">Transmembrane helix</keyword>
<evidence type="ECO:0000256" key="1">
    <source>
        <dbReference type="ARBA" id="ARBA00004508"/>
    </source>
</evidence>
<evidence type="ECO:0000256" key="9">
    <source>
        <dbReference type="ARBA" id="ARBA00022777"/>
    </source>
</evidence>
<comment type="caution">
    <text evidence="19">The sequence shown here is derived from an EMBL/GenBank/DDBJ whole genome shotgun (WGS) entry which is preliminary data.</text>
</comment>
<evidence type="ECO:0000256" key="3">
    <source>
        <dbReference type="ARBA" id="ARBA00022528"/>
    </source>
</evidence>
<keyword evidence="11" id="KW-0809">Transit peptide</keyword>
<protein>
    <recommendedName>
        <fullName evidence="15">phytol kinase</fullName>
        <ecNumber evidence="15">2.7.1.182</ecNumber>
    </recommendedName>
</protein>
<dbReference type="Pfam" id="PF01753">
    <property type="entry name" value="zf-MYND"/>
    <property type="match status" value="1"/>
</dbReference>
<feature type="region of interest" description="Disordered" evidence="17">
    <location>
        <begin position="810"/>
        <end position="838"/>
    </location>
</feature>
<evidence type="ECO:0000256" key="2">
    <source>
        <dbReference type="ARBA" id="ARBA00010794"/>
    </source>
</evidence>
<feature type="domain" description="MYND-type" evidence="18">
    <location>
        <begin position="1000"/>
        <end position="1037"/>
    </location>
</feature>
<sequence length="1050" mass="106792">MAPRMAPGGAMPPAMQQASAAVTSEAEALLRPLAAPAAGGAHQAAAGGRPQQPGPAALRRLISRIRVFLHQHLETALPASAARDSAEVLSRPAFRSALLLTLSVSARRPCSWGTAPRSAGAAPAAEQEWRELLLAACDLAWGMLQLIAMPEKLPAPALPASPLRPVPPRPAPAVIDFVRRLLRAQTLQCLAARMAAARAAAAAAAPEVGRASGGARGRGAALVRLCKDVASPAAQLLTSASHLLRACLSLEEGAAAAAAGASTGPPRAASSSADADRLASERCYAQDLAAALSGSRVAEHCAATMTVLLQFWGRMLKESQADTPQGPVWYAFSDDDAMEVQRSARAVQAAMESYGILQTALTMLAAANTPGASFLLPRRLPSALGPCVLHKALAHGLAILACLDGGPAHGMPAELAEPFVQEALAAESSVPLLLDGFRVVEVPGGDRIISISSTAALAITSLCGLLPKAASTVSTPTASAAAGTGAAAAAAPTRPGRPLLSRRAAMELSLRLARLMMAPRRTASATEKVELTRVAGGRCAVVAYTNWVDSTTMDALGTGPHLYGSPGEGRAAAGGKLGEEWWRLVVRVAAHLRRADHAAALGGLLLPQMPLRPPPPARLPPAPSPALAAALAGGVLPCLERLIRRAASNPDSTAATALLCFMQRRPSGWSWLAGLLAYGDVRQAAALVRSVAKALPRADLVGGAGEGALDRLMMEAAGLLQDGRAWLDSVAMATLAAQGASGRQGDGGAGGGAGMCRAERQLAAMLGAAAQAWFPEHMRQGMSGKTVLASSLLTALAWVPLLSTAPEDEASRADAAAAGSSSGGGGSAGGGGGTSGTSSGANGWRRFAYEQLEAIGSLELALMMQGDDSPLLVESKGRQLTWTAEGCAAVAAAWPEMTSGGQHGRPFWKLQEVRSLAASLRARGRDVEAEAMDTVVGQLVSLATGRAARTPEVLARLVAESFPHLEAAAALLPASPAAARQVLGGCSNPDCANLEGDSDAGLQLMRCGGCGGAPGAVAYCSRKCQAAHWKAGHKDACGGRSAGSGTRGGG</sequence>
<dbReference type="EC" id="2.7.1.182" evidence="15"/>
<evidence type="ECO:0000256" key="7">
    <source>
        <dbReference type="ARBA" id="ARBA00022723"/>
    </source>
</evidence>
<evidence type="ECO:0000256" key="17">
    <source>
        <dbReference type="SAM" id="MobiDB-lite"/>
    </source>
</evidence>
<keyword evidence="8" id="KW-0863">Zinc-finger</keyword>
<evidence type="ECO:0000313" key="19">
    <source>
        <dbReference type="EMBL" id="KAG2485810.1"/>
    </source>
</evidence>
<dbReference type="EMBL" id="JAEHOE010000122">
    <property type="protein sequence ID" value="KAG2485810.1"/>
    <property type="molecule type" value="Genomic_DNA"/>
</dbReference>
<evidence type="ECO:0000259" key="18">
    <source>
        <dbReference type="Pfam" id="PF01753"/>
    </source>
</evidence>
<evidence type="ECO:0000256" key="11">
    <source>
        <dbReference type="ARBA" id="ARBA00022946"/>
    </source>
</evidence>
<keyword evidence="4" id="KW-0934">Plastid</keyword>
<dbReference type="InterPro" id="IPR039606">
    <property type="entry name" value="Phytol/farnesol_kinase"/>
</dbReference>
<dbReference type="PANTHER" id="PTHR32523:SF8">
    <property type="entry name" value="DOLICHOL KINASE"/>
    <property type="match status" value="1"/>
</dbReference>
<gene>
    <name evidence="19" type="ORF">HYH03_015520</name>
</gene>
<dbReference type="AlphaFoldDB" id="A0A835XRV1"/>
<evidence type="ECO:0000256" key="15">
    <source>
        <dbReference type="ARBA" id="ARBA00039024"/>
    </source>
</evidence>
<evidence type="ECO:0000256" key="5">
    <source>
        <dbReference type="ARBA" id="ARBA00022679"/>
    </source>
</evidence>
<dbReference type="PANTHER" id="PTHR32523">
    <property type="entry name" value="PHYTOL KINASE 1, CHLOROPLASTIC"/>
    <property type="match status" value="1"/>
</dbReference>
<evidence type="ECO:0000313" key="20">
    <source>
        <dbReference type="Proteomes" id="UP000612055"/>
    </source>
</evidence>
<comment type="similarity">
    <text evidence="2">Belongs to the polyprenol kinase family.</text>
</comment>
<comment type="subcellular location">
    <subcellularLocation>
        <location evidence="1">Plastid</location>
        <location evidence="1">Chloroplast membrane</location>
        <topology evidence="1">Multi-pass membrane protein</topology>
    </subcellularLocation>
</comment>
<organism evidence="19 20">
    <name type="scientific">Edaphochlamys debaryana</name>
    <dbReference type="NCBI Taxonomy" id="47281"/>
    <lineage>
        <taxon>Eukaryota</taxon>
        <taxon>Viridiplantae</taxon>
        <taxon>Chlorophyta</taxon>
        <taxon>core chlorophytes</taxon>
        <taxon>Chlorophyceae</taxon>
        <taxon>CS clade</taxon>
        <taxon>Chlamydomonadales</taxon>
        <taxon>Chlamydomonadales incertae sedis</taxon>
        <taxon>Edaphochlamys</taxon>
    </lineage>
</organism>
<evidence type="ECO:0000256" key="12">
    <source>
        <dbReference type="ARBA" id="ARBA00022989"/>
    </source>
</evidence>
<keyword evidence="9" id="KW-0418">Kinase</keyword>
<proteinExistence type="inferred from homology"/>
<dbReference type="GO" id="GO:0016020">
    <property type="term" value="C:membrane"/>
    <property type="evidence" value="ECO:0007669"/>
    <property type="project" value="UniProtKB-SubCell"/>
</dbReference>
<evidence type="ECO:0000256" key="8">
    <source>
        <dbReference type="ARBA" id="ARBA00022771"/>
    </source>
</evidence>
<accession>A0A835XRV1</accession>
<dbReference type="Proteomes" id="UP000612055">
    <property type="component" value="Unassembled WGS sequence"/>
</dbReference>
<name>A0A835XRV1_9CHLO</name>
<keyword evidence="5" id="KW-0808">Transferase</keyword>
<dbReference type="GO" id="GO:0010276">
    <property type="term" value="F:phytol kinase activity"/>
    <property type="evidence" value="ECO:0007669"/>
    <property type="project" value="UniProtKB-EC"/>
</dbReference>
<comment type="pathway">
    <text evidence="14">Cofactor biosynthesis; tocopherol biosynthesis.</text>
</comment>
<feature type="compositionally biased region" description="Gly residues" evidence="17">
    <location>
        <begin position="821"/>
        <end position="835"/>
    </location>
</feature>
<keyword evidence="7" id="KW-0479">Metal-binding</keyword>
<dbReference type="InterPro" id="IPR002893">
    <property type="entry name" value="Znf_MYND"/>
</dbReference>
<evidence type="ECO:0000256" key="13">
    <source>
        <dbReference type="ARBA" id="ARBA00023136"/>
    </source>
</evidence>
<keyword evidence="20" id="KW-1185">Reference proteome</keyword>
<keyword evidence="10" id="KW-0862">Zinc</keyword>
<evidence type="ECO:0000256" key="14">
    <source>
        <dbReference type="ARBA" id="ARBA00024015"/>
    </source>
</evidence>